<dbReference type="Gene3D" id="1.10.260.40">
    <property type="entry name" value="lambda repressor-like DNA-binding domains"/>
    <property type="match status" value="1"/>
</dbReference>
<dbReference type="GO" id="GO:0003677">
    <property type="term" value="F:DNA binding"/>
    <property type="evidence" value="ECO:0007669"/>
    <property type="project" value="InterPro"/>
</dbReference>
<dbReference type="SMART" id="SM00530">
    <property type="entry name" value="HTH_XRE"/>
    <property type="match status" value="1"/>
</dbReference>
<dbReference type="InterPro" id="IPR010982">
    <property type="entry name" value="Lambda_DNA-bd_dom_sf"/>
</dbReference>
<dbReference type="CDD" id="cd00093">
    <property type="entry name" value="HTH_XRE"/>
    <property type="match status" value="1"/>
</dbReference>
<evidence type="ECO:0000259" key="1">
    <source>
        <dbReference type="PROSITE" id="PS50943"/>
    </source>
</evidence>
<sequence length="82" mass="9262">MKRIRDSEQLNIIGGRIRRARIAAGLSQKQLSEKLELMAVYTCRGSISRIENGRRAITDIEIDAISKVLQVSLDSLFGRDEM</sequence>
<feature type="domain" description="HTH cro/C1-type" evidence="1">
    <location>
        <begin position="17"/>
        <end position="76"/>
    </location>
</feature>
<dbReference type="EMBL" id="AP023321">
    <property type="protein sequence ID" value="BCI59482.1"/>
    <property type="molecule type" value="Genomic_DNA"/>
</dbReference>
<dbReference type="Proteomes" id="UP000593890">
    <property type="component" value="Chromosome"/>
</dbReference>
<dbReference type="SUPFAM" id="SSF47413">
    <property type="entry name" value="lambda repressor-like DNA-binding domains"/>
    <property type="match status" value="1"/>
</dbReference>
<name>A0A7I8D1B6_9FIRM</name>
<reference evidence="3" key="1">
    <citation type="submission" date="2020-07" db="EMBL/GenBank/DDBJ databases">
        <title>Complete genome sequencing of Clostridia bacterium strain 12CBH8.</title>
        <authorList>
            <person name="Sakamoto M."/>
            <person name="Murakami T."/>
            <person name="Mori H."/>
        </authorList>
    </citation>
    <scope>NUCLEOTIDE SEQUENCE [LARGE SCALE GENOMIC DNA]</scope>
    <source>
        <strain evidence="3">12CBH8</strain>
    </source>
</reference>
<evidence type="ECO:0000313" key="3">
    <source>
        <dbReference type="Proteomes" id="UP000593890"/>
    </source>
</evidence>
<dbReference type="AlphaFoldDB" id="A0A7I8D1B6"/>
<dbReference type="PROSITE" id="PS50943">
    <property type="entry name" value="HTH_CROC1"/>
    <property type="match status" value="1"/>
</dbReference>
<protein>
    <recommendedName>
        <fullName evidence="1">HTH cro/C1-type domain-containing protein</fullName>
    </recommendedName>
</protein>
<organism evidence="2 3">
    <name type="scientific">Solibaculum mannosilyticum</name>
    <dbReference type="NCBI Taxonomy" id="2780922"/>
    <lineage>
        <taxon>Bacteria</taxon>
        <taxon>Bacillati</taxon>
        <taxon>Bacillota</taxon>
        <taxon>Clostridia</taxon>
        <taxon>Eubacteriales</taxon>
        <taxon>Oscillospiraceae</taxon>
        <taxon>Solibaculum</taxon>
    </lineage>
</organism>
<dbReference type="InterPro" id="IPR001387">
    <property type="entry name" value="Cro/C1-type_HTH"/>
</dbReference>
<evidence type="ECO:0000313" key="2">
    <source>
        <dbReference type="EMBL" id="BCI59482.1"/>
    </source>
</evidence>
<dbReference type="Pfam" id="PF01381">
    <property type="entry name" value="HTH_3"/>
    <property type="match status" value="1"/>
</dbReference>
<dbReference type="KEGG" id="sman:C12CBH8_01210"/>
<proteinExistence type="predicted"/>
<accession>A0A7I8D1B6</accession>
<gene>
    <name evidence="2" type="ORF">C12CBH8_01210</name>
</gene>
<dbReference type="RefSeq" id="WP_099323033.1">
    <property type="nucleotide sequence ID" value="NZ_AP023321.1"/>
</dbReference>
<keyword evidence="3" id="KW-1185">Reference proteome</keyword>